<feature type="binding site" description="axial binding residue" evidence="6">
    <location>
        <position position="449"/>
    </location>
    <ligand>
        <name>heme</name>
        <dbReference type="ChEBI" id="CHEBI:30413"/>
    </ligand>
    <ligandPart>
        <name>Fe</name>
        <dbReference type="ChEBI" id="CHEBI:18248"/>
    </ligandPart>
</feature>
<keyword evidence="5 7" id="KW-0503">Monooxygenase</keyword>
<protein>
    <recommendedName>
        <fullName evidence="11">Cytochrome P450</fullName>
    </recommendedName>
</protein>
<comment type="caution">
    <text evidence="9">The sequence shown here is derived from an EMBL/GenBank/DDBJ whole genome shotgun (WGS) entry which is preliminary data.</text>
</comment>
<dbReference type="SUPFAM" id="SSF48264">
    <property type="entry name" value="Cytochrome P450"/>
    <property type="match status" value="1"/>
</dbReference>
<dbReference type="InterPro" id="IPR002401">
    <property type="entry name" value="Cyt_P450_E_grp-I"/>
</dbReference>
<dbReference type="GO" id="GO:0004497">
    <property type="term" value="F:monooxygenase activity"/>
    <property type="evidence" value="ECO:0007669"/>
    <property type="project" value="UniProtKB-KW"/>
</dbReference>
<evidence type="ECO:0000256" key="8">
    <source>
        <dbReference type="SAM" id="Phobius"/>
    </source>
</evidence>
<evidence type="ECO:0000256" key="4">
    <source>
        <dbReference type="ARBA" id="ARBA00023004"/>
    </source>
</evidence>
<keyword evidence="6 7" id="KW-0349">Heme</keyword>
<name>A0A9P3CL31_9PEZI</name>
<organism evidence="9 10">
    <name type="scientific">Cercospora kikuchii</name>
    <dbReference type="NCBI Taxonomy" id="84275"/>
    <lineage>
        <taxon>Eukaryota</taxon>
        <taxon>Fungi</taxon>
        <taxon>Dikarya</taxon>
        <taxon>Ascomycota</taxon>
        <taxon>Pezizomycotina</taxon>
        <taxon>Dothideomycetes</taxon>
        <taxon>Dothideomycetidae</taxon>
        <taxon>Mycosphaerellales</taxon>
        <taxon>Mycosphaerellaceae</taxon>
        <taxon>Cercospora</taxon>
    </lineage>
</organism>
<dbReference type="PRINTS" id="PR00385">
    <property type="entry name" value="P450"/>
</dbReference>
<evidence type="ECO:0000313" key="9">
    <source>
        <dbReference type="EMBL" id="GIZ44794.1"/>
    </source>
</evidence>
<evidence type="ECO:0000256" key="7">
    <source>
        <dbReference type="RuleBase" id="RU000461"/>
    </source>
</evidence>
<dbReference type="Proteomes" id="UP000825890">
    <property type="component" value="Unassembled WGS sequence"/>
</dbReference>
<evidence type="ECO:0000256" key="6">
    <source>
        <dbReference type="PIRSR" id="PIRSR602401-1"/>
    </source>
</evidence>
<evidence type="ECO:0000313" key="10">
    <source>
        <dbReference type="Proteomes" id="UP000825890"/>
    </source>
</evidence>
<keyword evidence="10" id="KW-1185">Reference proteome</keyword>
<dbReference type="InterPro" id="IPR050364">
    <property type="entry name" value="Cytochrome_P450_fung"/>
</dbReference>
<keyword evidence="8" id="KW-0812">Transmembrane</keyword>
<dbReference type="Pfam" id="PF00067">
    <property type="entry name" value="p450"/>
    <property type="match status" value="1"/>
</dbReference>
<dbReference type="GO" id="GO:0020037">
    <property type="term" value="F:heme binding"/>
    <property type="evidence" value="ECO:0007669"/>
    <property type="project" value="InterPro"/>
</dbReference>
<evidence type="ECO:0000256" key="1">
    <source>
        <dbReference type="ARBA" id="ARBA00010617"/>
    </source>
</evidence>
<evidence type="ECO:0000256" key="2">
    <source>
        <dbReference type="ARBA" id="ARBA00022723"/>
    </source>
</evidence>
<dbReference type="GO" id="GO:0005506">
    <property type="term" value="F:iron ion binding"/>
    <property type="evidence" value="ECO:0007669"/>
    <property type="project" value="InterPro"/>
</dbReference>
<dbReference type="OrthoDB" id="1103324at2759"/>
<dbReference type="PRINTS" id="PR00463">
    <property type="entry name" value="EP450I"/>
</dbReference>
<reference evidence="9 10" key="1">
    <citation type="submission" date="2021-01" db="EMBL/GenBank/DDBJ databases">
        <title>Cercospora kikuchii MAFF 305040 whole genome shotgun sequence.</title>
        <authorList>
            <person name="Kashiwa T."/>
            <person name="Suzuki T."/>
        </authorList>
    </citation>
    <scope>NUCLEOTIDE SEQUENCE [LARGE SCALE GENOMIC DNA]</scope>
    <source>
        <strain evidence="9 10">MAFF 305040</strain>
    </source>
</reference>
<dbReference type="RefSeq" id="XP_044659281.1">
    <property type="nucleotide sequence ID" value="XM_044803346.1"/>
</dbReference>
<accession>A0A9P3CL31</accession>
<dbReference type="CDD" id="cd11065">
    <property type="entry name" value="CYP64-like"/>
    <property type="match status" value="1"/>
</dbReference>
<keyword evidence="8" id="KW-1133">Transmembrane helix</keyword>
<dbReference type="AlphaFoldDB" id="A0A9P3CL31"/>
<dbReference type="PANTHER" id="PTHR46300:SF2">
    <property type="entry name" value="CYTOCHROME P450 MONOOXYGENASE ALNH-RELATED"/>
    <property type="match status" value="1"/>
</dbReference>
<evidence type="ECO:0000256" key="5">
    <source>
        <dbReference type="ARBA" id="ARBA00023033"/>
    </source>
</evidence>
<dbReference type="EMBL" id="BOLY01000005">
    <property type="protein sequence ID" value="GIZ44794.1"/>
    <property type="molecule type" value="Genomic_DNA"/>
</dbReference>
<dbReference type="GeneID" id="68293556"/>
<dbReference type="Gene3D" id="1.10.630.10">
    <property type="entry name" value="Cytochrome P450"/>
    <property type="match status" value="1"/>
</dbReference>
<feature type="transmembrane region" description="Helical" evidence="8">
    <location>
        <begin position="12"/>
        <end position="34"/>
    </location>
</feature>
<dbReference type="PANTHER" id="PTHR46300">
    <property type="entry name" value="P450, PUTATIVE (EUROFUNG)-RELATED-RELATED"/>
    <property type="match status" value="1"/>
</dbReference>
<sequence>MFYSAWIDHRTTITALIVISATLAVSIAILLYAVRPVGTKRSASGRRPILPPGPRGVPILGNLLDIANQRDPEHKFLRSITKYGEMTTLHMGSKTWIMLNSKRVASEIISKRGAITNERTRMPMSHEILSRNSRTLLAPLNRWHEPRRLLSSLMLTGSALQRYGAFQELESDQLMAEYISQPHLWFRHNYRYANSVIHRIATGAKSHIENEDLKNLQQVTTVFLDSIGSSIIDWFPLLHSIPRPLQFWRSYWEERGQWTYDVLKAWWDPIRASVDNGTANPSFVRDTLLNPESKYQGADEEAMYLGMTLIEAGSDTSRMVLNTLAMAAVHYPEAWAKARQEVDSICDTPAGLRLPLMSDLKDMPYCCAIVKELLRWRPIFPYPPDHTLTQDLAFEGYFFPKGTSMVMNLIAIGDECEEPEVFKPERWLNGHEADITHDLWQFGGGRRICVGYRLAQTGTFINVARFAMCFDYEATGKLNSLELNHETLEEPFPISVKPRGSKYKQLILDEAESASVLDVAKNSLSTGRRT</sequence>
<keyword evidence="3 7" id="KW-0560">Oxidoreductase</keyword>
<keyword evidence="8" id="KW-0472">Membrane</keyword>
<keyword evidence="4 6" id="KW-0408">Iron</keyword>
<keyword evidence="2 6" id="KW-0479">Metal-binding</keyword>
<gene>
    <name evidence="9" type="ORF">CKM354_000798100</name>
</gene>
<evidence type="ECO:0008006" key="11">
    <source>
        <dbReference type="Google" id="ProtNLM"/>
    </source>
</evidence>
<dbReference type="GO" id="GO:0016705">
    <property type="term" value="F:oxidoreductase activity, acting on paired donors, with incorporation or reduction of molecular oxygen"/>
    <property type="evidence" value="ECO:0007669"/>
    <property type="project" value="InterPro"/>
</dbReference>
<dbReference type="PROSITE" id="PS00086">
    <property type="entry name" value="CYTOCHROME_P450"/>
    <property type="match status" value="1"/>
</dbReference>
<dbReference type="InterPro" id="IPR017972">
    <property type="entry name" value="Cyt_P450_CS"/>
</dbReference>
<comment type="cofactor">
    <cofactor evidence="6">
        <name>heme</name>
        <dbReference type="ChEBI" id="CHEBI:30413"/>
    </cofactor>
</comment>
<comment type="similarity">
    <text evidence="1 7">Belongs to the cytochrome P450 family.</text>
</comment>
<dbReference type="InterPro" id="IPR001128">
    <property type="entry name" value="Cyt_P450"/>
</dbReference>
<proteinExistence type="inferred from homology"/>
<dbReference type="InterPro" id="IPR036396">
    <property type="entry name" value="Cyt_P450_sf"/>
</dbReference>
<evidence type="ECO:0000256" key="3">
    <source>
        <dbReference type="ARBA" id="ARBA00023002"/>
    </source>
</evidence>